<name>D6TCA0_KTERA</name>
<feature type="domain" description="HTH cro/C1-type" evidence="1">
    <location>
        <begin position="11"/>
        <end position="66"/>
    </location>
</feature>
<dbReference type="InParanoid" id="D6TCA0"/>
<dbReference type="InterPro" id="IPR001387">
    <property type="entry name" value="Cro/C1-type_HTH"/>
</dbReference>
<evidence type="ECO:0000313" key="3">
    <source>
        <dbReference type="Proteomes" id="UP000004508"/>
    </source>
</evidence>
<organism evidence="2 3">
    <name type="scientific">Ktedonobacter racemifer DSM 44963</name>
    <dbReference type="NCBI Taxonomy" id="485913"/>
    <lineage>
        <taxon>Bacteria</taxon>
        <taxon>Bacillati</taxon>
        <taxon>Chloroflexota</taxon>
        <taxon>Ktedonobacteria</taxon>
        <taxon>Ktedonobacterales</taxon>
        <taxon>Ktedonobacteraceae</taxon>
        <taxon>Ktedonobacter</taxon>
    </lineage>
</organism>
<gene>
    <name evidence="2" type="ORF">Krac_11506</name>
</gene>
<dbReference type="Gene3D" id="1.10.260.40">
    <property type="entry name" value="lambda repressor-like DNA-binding domains"/>
    <property type="match status" value="1"/>
</dbReference>
<reference evidence="2 3" key="1">
    <citation type="journal article" date="2011" name="Stand. Genomic Sci.">
        <title>Non-contiguous finished genome sequence and contextual data of the filamentous soil bacterium Ktedonobacter racemifer type strain (SOSP1-21).</title>
        <authorList>
            <person name="Chang Y.J."/>
            <person name="Land M."/>
            <person name="Hauser L."/>
            <person name="Chertkov O."/>
            <person name="Del Rio T.G."/>
            <person name="Nolan M."/>
            <person name="Copeland A."/>
            <person name="Tice H."/>
            <person name="Cheng J.F."/>
            <person name="Lucas S."/>
            <person name="Han C."/>
            <person name="Goodwin L."/>
            <person name="Pitluck S."/>
            <person name="Ivanova N."/>
            <person name="Ovchinikova G."/>
            <person name="Pati A."/>
            <person name="Chen A."/>
            <person name="Palaniappan K."/>
            <person name="Mavromatis K."/>
            <person name="Liolios K."/>
            <person name="Brettin T."/>
            <person name="Fiebig A."/>
            <person name="Rohde M."/>
            <person name="Abt B."/>
            <person name="Goker M."/>
            <person name="Detter J.C."/>
            <person name="Woyke T."/>
            <person name="Bristow J."/>
            <person name="Eisen J.A."/>
            <person name="Markowitz V."/>
            <person name="Hugenholtz P."/>
            <person name="Kyrpides N.C."/>
            <person name="Klenk H.P."/>
            <person name="Lapidus A."/>
        </authorList>
    </citation>
    <scope>NUCLEOTIDE SEQUENCE [LARGE SCALE GENOMIC DNA]</scope>
    <source>
        <strain evidence="3">DSM 44963</strain>
    </source>
</reference>
<dbReference type="CDD" id="cd00093">
    <property type="entry name" value="HTH_XRE"/>
    <property type="match status" value="1"/>
</dbReference>
<sequence length="76" mass="8706">MRAHRMIHLKVKEIAESKHITMAKLSRLADLNYGTIRAIYENPSRDVAVTTLEKIARALKVEVTDLYEILPDEDAE</sequence>
<dbReference type="AlphaFoldDB" id="D6TCA0"/>
<dbReference type="STRING" id="485913.Krac_11506"/>
<dbReference type="Proteomes" id="UP000004508">
    <property type="component" value="Unassembled WGS sequence"/>
</dbReference>
<dbReference type="Pfam" id="PF13443">
    <property type="entry name" value="HTH_26"/>
    <property type="match status" value="1"/>
</dbReference>
<dbReference type="SUPFAM" id="SSF47413">
    <property type="entry name" value="lambda repressor-like DNA-binding domains"/>
    <property type="match status" value="1"/>
</dbReference>
<keyword evidence="3" id="KW-1185">Reference proteome</keyword>
<protein>
    <submittedName>
        <fullName evidence="2">Transcriptional regulator, XRE family</fullName>
    </submittedName>
</protein>
<dbReference type="EMBL" id="ADVG01000001">
    <property type="protein sequence ID" value="EFH89917.1"/>
    <property type="molecule type" value="Genomic_DNA"/>
</dbReference>
<comment type="caution">
    <text evidence="2">The sequence shown here is derived from an EMBL/GenBank/DDBJ whole genome shotgun (WGS) entry which is preliminary data.</text>
</comment>
<proteinExistence type="predicted"/>
<dbReference type="SMART" id="SM00530">
    <property type="entry name" value="HTH_XRE"/>
    <property type="match status" value="1"/>
</dbReference>
<dbReference type="GO" id="GO:0003677">
    <property type="term" value="F:DNA binding"/>
    <property type="evidence" value="ECO:0007669"/>
    <property type="project" value="InterPro"/>
</dbReference>
<evidence type="ECO:0000313" key="2">
    <source>
        <dbReference type="EMBL" id="EFH89917.1"/>
    </source>
</evidence>
<accession>D6TCA0</accession>
<evidence type="ECO:0000259" key="1">
    <source>
        <dbReference type="PROSITE" id="PS50943"/>
    </source>
</evidence>
<dbReference type="PROSITE" id="PS50943">
    <property type="entry name" value="HTH_CROC1"/>
    <property type="match status" value="1"/>
</dbReference>
<dbReference type="InterPro" id="IPR010982">
    <property type="entry name" value="Lambda_DNA-bd_dom_sf"/>
</dbReference>